<name>A0AAW1PEL7_9CHLO</name>
<keyword evidence="3" id="KW-1185">Reference proteome</keyword>
<reference evidence="2 3" key="1">
    <citation type="journal article" date="2024" name="Nat. Commun.">
        <title>Phylogenomics reveals the evolutionary origins of lichenization in chlorophyte algae.</title>
        <authorList>
            <person name="Puginier C."/>
            <person name="Libourel C."/>
            <person name="Otte J."/>
            <person name="Skaloud P."/>
            <person name="Haon M."/>
            <person name="Grisel S."/>
            <person name="Petersen M."/>
            <person name="Berrin J.G."/>
            <person name="Delaux P.M."/>
            <person name="Dal Grande F."/>
            <person name="Keller J."/>
        </authorList>
    </citation>
    <scope>NUCLEOTIDE SEQUENCE [LARGE SCALE GENOMIC DNA]</scope>
    <source>
        <strain evidence="2 3">SAG 2043</strain>
    </source>
</reference>
<organism evidence="2 3">
    <name type="scientific">[Myrmecia] bisecta</name>
    <dbReference type="NCBI Taxonomy" id="41462"/>
    <lineage>
        <taxon>Eukaryota</taxon>
        <taxon>Viridiplantae</taxon>
        <taxon>Chlorophyta</taxon>
        <taxon>core chlorophytes</taxon>
        <taxon>Trebouxiophyceae</taxon>
        <taxon>Trebouxiales</taxon>
        <taxon>Trebouxiaceae</taxon>
        <taxon>Myrmecia</taxon>
    </lineage>
</organism>
<proteinExistence type="predicted"/>
<dbReference type="Proteomes" id="UP001489004">
    <property type="component" value="Unassembled WGS sequence"/>
</dbReference>
<evidence type="ECO:0000313" key="3">
    <source>
        <dbReference type="Proteomes" id="UP001489004"/>
    </source>
</evidence>
<feature type="compositionally biased region" description="Basic and acidic residues" evidence="1">
    <location>
        <begin position="11"/>
        <end position="20"/>
    </location>
</feature>
<accession>A0AAW1PEL7</accession>
<evidence type="ECO:0000313" key="2">
    <source>
        <dbReference type="EMBL" id="KAK9806810.1"/>
    </source>
</evidence>
<protein>
    <recommendedName>
        <fullName evidence="4">PEST proteolytic signal-containing nuclear protein</fullName>
    </recommendedName>
</protein>
<gene>
    <name evidence="2" type="ORF">WJX72_003565</name>
</gene>
<feature type="compositionally biased region" description="Acidic residues" evidence="1">
    <location>
        <begin position="1"/>
        <end position="10"/>
    </location>
</feature>
<evidence type="ECO:0008006" key="4">
    <source>
        <dbReference type="Google" id="ProtNLM"/>
    </source>
</evidence>
<dbReference type="AlphaFoldDB" id="A0AAW1PEL7"/>
<dbReference type="EMBL" id="JALJOR010000013">
    <property type="protein sequence ID" value="KAK9806810.1"/>
    <property type="molecule type" value="Genomic_DNA"/>
</dbReference>
<feature type="compositionally biased region" description="Low complexity" evidence="1">
    <location>
        <begin position="74"/>
        <end position="90"/>
    </location>
</feature>
<feature type="compositionally biased region" description="Acidic residues" evidence="1">
    <location>
        <begin position="38"/>
        <end position="52"/>
    </location>
</feature>
<feature type="compositionally biased region" description="Basic and acidic residues" evidence="1">
    <location>
        <begin position="101"/>
        <end position="116"/>
    </location>
</feature>
<feature type="compositionally biased region" description="Basic residues" evidence="1">
    <location>
        <begin position="22"/>
        <end position="31"/>
    </location>
</feature>
<comment type="caution">
    <text evidence="2">The sequence shown here is derived from an EMBL/GenBank/DDBJ whole genome shotgun (WGS) entry which is preliminary data.</text>
</comment>
<feature type="region of interest" description="Disordered" evidence="1">
    <location>
        <begin position="1"/>
        <end position="151"/>
    </location>
</feature>
<sequence>MSFTDSDTEFSPERSKDSLAVHKARLQRGKQHQNEHEDREDEELADTPESELDVQTRIDSISLAQKRIKATGKPSALSHSSSSDSEPAPAKNKIKAARTRFAADPKTPPEEEEKKSKLGGAMSSMGRKIAGVFGGKKKEEHHTAPAPVEISAESTHVKFQDGIEVLPPAPAEAVQVHAN</sequence>
<evidence type="ECO:0000256" key="1">
    <source>
        <dbReference type="SAM" id="MobiDB-lite"/>
    </source>
</evidence>